<dbReference type="GO" id="GO:0003677">
    <property type="term" value="F:DNA binding"/>
    <property type="evidence" value="ECO:0007669"/>
    <property type="project" value="UniProtKB-UniRule"/>
</dbReference>
<dbReference type="SUPFAM" id="SSF56349">
    <property type="entry name" value="DNA breaking-rejoining enzymes"/>
    <property type="match status" value="1"/>
</dbReference>
<dbReference type="Gene3D" id="1.10.150.130">
    <property type="match status" value="1"/>
</dbReference>
<dbReference type="AlphaFoldDB" id="C8VVJ0"/>
<dbReference type="InterPro" id="IPR004107">
    <property type="entry name" value="Integrase_SAM-like_N"/>
</dbReference>
<dbReference type="Gene3D" id="1.10.443.10">
    <property type="entry name" value="Intergrase catalytic core"/>
    <property type="match status" value="1"/>
</dbReference>
<reference evidence="9 10" key="1">
    <citation type="journal article" date="2009" name="Stand. Genomic Sci.">
        <title>Complete genome sequence of Desulfotomaculum acetoxidans type strain (5575).</title>
        <authorList>
            <person name="Spring S."/>
            <person name="Lapidus A."/>
            <person name="Schroder M."/>
            <person name="Gleim D."/>
            <person name="Sims D."/>
            <person name="Meincke L."/>
            <person name="Glavina Del Rio T."/>
            <person name="Tice H."/>
            <person name="Copeland A."/>
            <person name="Cheng J.F."/>
            <person name="Lucas S."/>
            <person name="Chen F."/>
            <person name="Nolan M."/>
            <person name="Bruce D."/>
            <person name="Goodwin L."/>
            <person name="Pitluck S."/>
            <person name="Ivanova N."/>
            <person name="Mavromatis K."/>
            <person name="Mikhailova N."/>
            <person name="Pati A."/>
            <person name="Chen A."/>
            <person name="Palaniappan K."/>
            <person name="Land M."/>
            <person name="Hauser L."/>
            <person name="Chang Y.J."/>
            <person name="Jeffries C.D."/>
            <person name="Chain P."/>
            <person name="Saunders E."/>
            <person name="Brettin T."/>
            <person name="Detter J.C."/>
            <person name="Goker M."/>
            <person name="Bristow J."/>
            <person name="Eisen J.A."/>
            <person name="Markowitz V."/>
            <person name="Hugenholtz P."/>
            <person name="Kyrpides N.C."/>
            <person name="Klenk H.P."/>
            <person name="Han C."/>
        </authorList>
    </citation>
    <scope>NUCLEOTIDE SEQUENCE [LARGE SCALE GENOMIC DNA]</scope>
    <source>
        <strain evidence="10">ATCC 49208 / DSM 771 / VKM B-1644</strain>
    </source>
</reference>
<accession>C8VVJ0</accession>
<evidence type="ECO:0000256" key="6">
    <source>
        <dbReference type="PROSITE-ProRule" id="PRU01248"/>
    </source>
</evidence>
<keyword evidence="3" id="KW-0229">DNA integration</keyword>
<dbReference type="eggNOG" id="COG4974">
    <property type="taxonomic scope" value="Bacteria"/>
</dbReference>
<dbReference type="InterPro" id="IPR011010">
    <property type="entry name" value="DNA_brk_join_enz"/>
</dbReference>
<keyword evidence="5" id="KW-0233">DNA recombination</keyword>
<comment type="function">
    <text evidence="1">Site-specific tyrosine recombinase, which acts by catalyzing the cutting and rejoining of the recombining DNA molecules.</text>
</comment>
<dbReference type="InterPro" id="IPR010998">
    <property type="entry name" value="Integrase_recombinase_N"/>
</dbReference>
<dbReference type="PANTHER" id="PTHR30349:SF81">
    <property type="entry name" value="TYROSINE RECOMBINASE XERC"/>
    <property type="match status" value="1"/>
</dbReference>
<dbReference type="GO" id="GO:0006310">
    <property type="term" value="P:DNA recombination"/>
    <property type="evidence" value="ECO:0007669"/>
    <property type="project" value="UniProtKB-KW"/>
</dbReference>
<evidence type="ECO:0000313" key="9">
    <source>
        <dbReference type="EMBL" id="ACV62305.1"/>
    </source>
</evidence>
<gene>
    <name evidence="9" type="ordered locus">Dtox_1434</name>
</gene>
<dbReference type="InterPro" id="IPR044068">
    <property type="entry name" value="CB"/>
</dbReference>
<sequence length="342" mass="39330">MKNSNSNLFFSMTYEFLDIYMVKQVGRSPDTIESYRDALTIFRRYVLNELNISITKFTFAQCTRNCIFGFLEYLAAQGNKPGTRNQRLAALKSYLWFAADKDVTLQSIALELSRIPQLKNPVTEKFVLSEEALNAIFIQPASSRMGLRDRTIMILLYDSAVRLAEILNLRVNDICLNQDNPYIRVMGKGSKERVVAINIKTVKHVNQYLDVYRSRDNPDSNLLFYTVIKGRAGKMSEGNVERFIQQYADKARESCPDIPLRVYPHMLRRTRATNLYQNGIELALISRILGHAFLDTTRVYYAKPSLAMMREAMDSVEAPQTREEKPLWVGSEEEMAKLCGLR</sequence>
<dbReference type="EMBL" id="CP001720">
    <property type="protein sequence ID" value="ACV62305.1"/>
    <property type="molecule type" value="Genomic_DNA"/>
</dbReference>
<evidence type="ECO:0000259" key="8">
    <source>
        <dbReference type="PROSITE" id="PS51900"/>
    </source>
</evidence>
<dbReference type="InterPro" id="IPR002104">
    <property type="entry name" value="Integrase_catalytic"/>
</dbReference>
<dbReference type="GO" id="GO:0015074">
    <property type="term" value="P:DNA integration"/>
    <property type="evidence" value="ECO:0007669"/>
    <property type="project" value="UniProtKB-KW"/>
</dbReference>
<dbReference type="Pfam" id="PF02899">
    <property type="entry name" value="Phage_int_SAM_1"/>
    <property type="match status" value="1"/>
</dbReference>
<dbReference type="RefSeq" id="WP_015757019.1">
    <property type="nucleotide sequence ID" value="NC_013216.1"/>
</dbReference>
<dbReference type="PANTHER" id="PTHR30349">
    <property type="entry name" value="PHAGE INTEGRASE-RELATED"/>
    <property type="match status" value="1"/>
</dbReference>
<dbReference type="Pfam" id="PF00589">
    <property type="entry name" value="Phage_integrase"/>
    <property type="match status" value="1"/>
</dbReference>
<proteinExistence type="inferred from homology"/>
<name>C8VVJ0_DESAS</name>
<evidence type="ECO:0000259" key="7">
    <source>
        <dbReference type="PROSITE" id="PS51898"/>
    </source>
</evidence>
<dbReference type="HOGENOM" id="CLU_027562_9_1_9"/>
<keyword evidence="10" id="KW-1185">Reference proteome</keyword>
<feature type="domain" description="Core-binding (CB)" evidence="8">
    <location>
        <begin position="7"/>
        <end position="99"/>
    </location>
</feature>
<evidence type="ECO:0000256" key="4">
    <source>
        <dbReference type="ARBA" id="ARBA00023125"/>
    </source>
</evidence>
<dbReference type="OrthoDB" id="9771888at2"/>
<dbReference type="KEGG" id="dae:Dtox_1434"/>
<dbReference type="PROSITE" id="PS51900">
    <property type="entry name" value="CB"/>
    <property type="match status" value="1"/>
</dbReference>
<evidence type="ECO:0000256" key="3">
    <source>
        <dbReference type="ARBA" id="ARBA00022908"/>
    </source>
</evidence>
<dbReference type="STRING" id="485916.Dtox_1434"/>
<dbReference type="PROSITE" id="PS51898">
    <property type="entry name" value="TYR_RECOMBINASE"/>
    <property type="match status" value="1"/>
</dbReference>
<dbReference type="InterPro" id="IPR050090">
    <property type="entry name" value="Tyrosine_recombinase_XerCD"/>
</dbReference>
<comment type="similarity">
    <text evidence="2">Belongs to the 'phage' integrase family.</text>
</comment>
<dbReference type="Proteomes" id="UP000002217">
    <property type="component" value="Chromosome"/>
</dbReference>
<protein>
    <submittedName>
        <fullName evidence="9">Integrase family protein</fullName>
    </submittedName>
</protein>
<dbReference type="InterPro" id="IPR013762">
    <property type="entry name" value="Integrase-like_cat_sf"/>
</dbReference>
<evidence type="ECO:0000256" key="2">
    <source>
        <dbReference type="ARBA" id="ARBA00008857"/>
    </source>
</evidence>
<feature type="domain" description="Tyr recombinase" evidence="7">
    <location>
        <begin position="123"/>
        <end position="314"/>
    </location>
</feature>
<evidence type="ECO:0000256" key="1">
    <source>
        <dbReference type="ARBA" id="ARBA00003283"/>
    </source>
</evidence>
<keyword evidence="4 6" id="KW-0238">DNA-binding</keyword>
<evidence type="ECO:0000256" key="5">
    <source>
        <dbReference type="ARBA" id="ARBA00023172"/>
    </source>
</evidence>
<evidence type="ECO:0000313" key="10">
    <source>
        <dbReference type="Proteomes" id="UP000002217"/>
    </source>
</evidence>
<organism evidence="9 10">
    <name type="scientific">Desulfofarcimen acetoxidans (strain ATCC 49208 / DSM 771 / KCTC 5769 / VKM B-1644 / 5575)</name>
    <name type="common">Desulfotomaculum acetoxidans</name>
    <dbReference type="NCBI Taxonomy" id="485916"/>
    <lineage>
        <taxon>Bacteria</taxon>
        <taxon>Bacillati</taxon>
        <taxon>Bacillota</taxon>
        <taxon>Clostridia</taxon>
        <taxon>Eubacteriales</taxon>
        <taxon>Peptococcaceae</taxon>
        <taxon>Desulfofarcimen</taxon>
    </lineage>
</organism>